<dbReference type="InterPro" id="IPR011333">
    <property type="entry name" value="SKP1/BTB/POZ_sf"/>
</dbReference>
<dbReference type="Gene3D" id="3.30.710.10">
    <property type="entry name" value="Potassium Channel Kv1.1, Chain A"/>
    <property type="match status" value="1"/>
</dbReference>
<accession>A0A1I7SM39</accession>
<evidence type="ECO:0000313" key="3">
    <source>
        <dbReference type="Proteomes" id="UP000659654"/>
    </source>
</evidence>
<dbReference type="AlphaFoldDB" id="A0A1I7SM39"/>
<evidence type="ECO:0000313" key="1">
    <source>
        <dbReference type="EMBL" id="CAD5234298.1"/>
    </source>
</evidence>
<dbReference type="EMBL" id="CAJFDI010000006">
    <property type="protein sequence ID" value="CAD5234298.1"/>
    <property type="molecule type" value="Genomic_DNA"/>
</dbReference>
<dbReference type="OrthoDB" id="6434522at2759"/>
<dbReference type="Proteomes" id="UP000582659">
    <property type="component" value="Unassembled WGS sequence"/>
</dbReference>
<reference evidence="4" key="1">
    <citation type="submission" date="2016-11" db="UniProtKB">
        <authorList>
            <consortium name="WormBaseParasite"/>
        </authorList>
    </citation>
    <scope>IDENTIFICATION</scope>
</reference>
<sequence length="396" mass="45952">MAVQLTDLETGQGEENRNLLFTCNWILAIGERDEGRGISESFGFTTCYKTAAYDWIGHIYFRRRAPRFNLPMEGLDLYLEPGRMPLASTKPAKVRIGYTVYMTDEFREVLHHEPLTDTYVAPSVFGLVECYKAPTGRFKEKLAEFLGSRLRGTWRFVVTMELAFSTKSFLSGPEIFSNNLHAQPDDISNDFRFAFKKNPDFHLICSDGQVTASKLGLFLATEYFRELFLLQMELKINSTDHDLRQFRRLTVTTLVDYLMSNTIKENMVMAVEEVSELMQVVELLKPVRKDELRYYMHKLLINRLKQVAETRIEDVVKILLVANRCNFAQLKIMCYASVVNMHYEAFKTRYRIDAPEPEDREVFGQLQATRAFTFQSPLEFIDKLRLKAYKVSLAFA</sequence>
<dbReference type="Proteomes" id="UP000095284">
    <property type="component" value="Unplaced"/>
</dbReference>
<organism evidence="2 4">
    <name type="scientific">Bursaphelenchus xylophilus</name>
    <name type="common">Pinewood nematode worm</name>
    <name type="synonym">Aphelenchoides xylophilus</name>
    <dbReference type="NCBI Taxonomy" id="6326"/>
    <lineage>
        <taxon>Eukaryota</taxon>
        <taxon>Metazoa</taxon>
        <taxon>Ecdysozoa</taxon>
        <taxon>Nematoda</taxon>
        <taxon>Chromadorea</taxon>
        <taxon>Rhabditida</taxon>
        <taxon>Tylenchina</taxon>
        <taxon>Tylenchomorpha</taxon>
        <taxon>Aphelenchoidea</taxon>
        <taxon>Aphelenchoididae</taxon>
        <taxon>Bursaphelenchus</taxon>
    </lineage>
</organism>
<gene>
    <name evidence="1" type="ORF">BXYJ_LOCUS14389</name>
</gene>
<dbReference type="Proteomes" id="UP000659654">
    <property type="component" value="Unassembled WGS sequence"/>
</dbReference>
<evidence type="ECO:0000313" key="4">
    <source>
        <dbReference type="WBParaSite" id="BXY_1412300.1"/>
    </source>
</evidence>
<proteinExistence type="predicted"/>
<reference evidence="1" key="2">
    <citation type="submission" date="2020-09" db="EMBL/GenBank/DDBJ databases">
        <authorList>
            <person name="Kikuchi T."/>
        </authorList>
    </citation>
    <scope>NUCLEOTIDE SEQUENCE</scope>
    <source>
        <strain evidence="1">Ka4C1</strain>
    </source>
</reference>
<name>A0A1I7SM39_BURXY</name>
<evidence type="ECO:0000313" key="2">
    <source>
        <dbReference type="Proteomes" id="UP000095284"/>
    </source>
</evidence>
<protein>
    <submittedName>
        <fullName evidence="1">(pine wood nematode) hypothetical protein</fullName>
    </submittedName>
</protein>
<keyword evidence="3" id="KW-1185">Reference proteome</keyword>
<dbReference type="EMBL" id="CAJFCV020000006">
    <property type="protein sequence ID" value="CAG9129987.1"/>
    <property type="molecule type" value="Genomic_DNA"/>
</dbReference>
<dbReference type="WBParaSite" id="BXY_1412300.1">
    <property type="protein sequence ID" value="BXY_1412300.1"/>
    <property type="gene ID" value="BXY_1412300"/>
</dbReference>